<keyword evidence="2" id="KW-1185">Reference proteome</keyword>
<accession>A0AAD5UM47</accession>
<proteinExistence type="predicted"/>
<evidence type="ECO:0000313" key="1">
    <source>
        <dbReference type="EMBL" id="KAJ3261813.1"/>
    </source>
</evidence>
<evidence type="ECO:0000313" key="2">
    <source>
        <dbReference type="Proteomes" id="UP001210925"/>
    </source>
</evidence>
<reference evidence="1" key="1">
    <citation type="submission" date="2020-05" db="EMBL/GenBank/DDBJ databases">
        <title>Phylogenomic resolution of chytrid fungi.</title>
        <authorList>
            <person name="Stajich J.E."/>
            <person name="Amses K."/>
            <person name="Simmons R."/>
            <person name="Seto K."/>
            <person name="Myers J."/>
            <person name="Bonds A."/>
            <person name="Quandt C.A."/>
            <person name="Barry K."/>
            <person name="Liu P."/>
            <person name="Grigoriev I."/>
            <person name="Longcore J.E."/>
            <person name="James T.Y."/>
        </authorList>
    </citation>
    <scope>NUCLEOTIDE SEQUENCE</scope>
    <source>
        <strain evidence="1">PLAUS21</strain>
    </source>
</reference>
<gene>
    <name evidence="1" type="ORF">HK103_004764</name>
</gene>
<organism evidence="1 2">
    <name type="scientific">Boothiomyces macroporosus</name>
    <dbReference type="NCBI Taxonomy" id="261099"/>
    <lineage>
        <taxon>Eukaryota</taxon>
        <taxon>Fungi</taxon>
        <taxon>Fungi incertae sedis</taxon>
        <taxon>Chytridiomycota</taxon>
        <taxon>Chytridiomycota incertae sedis</taxon>
        <taxon>Chytridiomycetes</taxon>
        <taxon>Rhizophydiales</taxon>
        <taxon>Terramycetaceae</taxon>
        <taxon>Boothiomyces</taxon>
    </lineage>
</organism>
<sequence length="291" mass="33157">MYAGEVSFPLYLCHFIGLREYQRLWRDYVNPNTSLILLDNLVAGILMSLLVATIVHHVVEQPCVKVGSALVRYLRATVFVVKEPPPVLPQRTEKRQSQRFSQQIIPENLDEFVKRRSQRLSKVEFSQFHLPEDDESSTANDSIIVEGRDSTDNQQAMVTDDVPNELDNPHRTLSFLDHMRSRGSRLIPNSNLRQEIHPVSSPRRTNSLTSTFSNIIRKASTSSSLLSKNVSSLISDNPISRSSSVYSYQSNRSEDFLSETASNAMRPHSEPLEYFRLILVLTLIRTAKLLK</sequence>
<protein>
    <submittedName>
        <fullName evidence="1">Uncharacterized protein</fullName>
    </submittedName>
</protein>
<dbReference type="EMBL" id="JADGKB010000004">
    <property type="protein sequence ID" value="KAJ3261813.1"/>
    <property type="molecule type" value="Genomic_DNA"/>
</dbReference>
<name>A0AAD5UM47_9FUNG</name>
<dbReference type="AlphaFoldDB" id="A0AAD5UM47"/>
<dbReference type="Proteomes" id="UP001210925">
    <property type="component" value="Unassembled WGS sequence"/>
</dbReference>
<comment type="caution">
    <text evidence="1">The sequence shown here is derived from an EMBL/GenBank/DDBJ whole genome shotgun (WGS) entry which is preliminary data.</text>
</comment>